<dbReference type="Proteomes" id="UP000528608">
    <property type="component" value="Unassembled WGS sequence"/>
</dbReference>
<dbReference type="AlphaFoldDB" id="A0A2N8P0Z9"/>
<evidence type="ECO:0000313" key="2">
    <source>
        <dbReference type="EMBL" id="PNE34684.1"/>
    </source>
</evidence>
<comment type="caution">
    <text evidence="2">The sequence shown here is derived from an EMBL/GenBank/DDBJ whole genome shotgun (WGS) entry which is preliminary data.</text>
</comment>
<organism evidence="2 3">
    <name type="scientific">Streptomyces eurocidicus</name>
    <name type="common">Streptoverticillium eurocidicus</name>
    <dbReference type="NCBI Taxonomy" id="66423"/>
    <lineage>
        <taxon>Bacteria</taxon>
        <taxon>Bacillati</taxon>
        <taxon>Actinomycetota</taxon>
        <taxon>Actinomycetes</taxon>
        <taxon>Kitasatosporales</taxon>
        <taxon>Streptomycetaceae</taxon>
        <taxon>Streptomyces</taxon>
    </lineage>
</organism>
<sequence>MSFITVQNQLYNALAQGLGQSNQTFQLLQPAAPLTVEGGDTFLWSFLNNIPPLSLDQNYTQSGGNQLFSDYKGVMSALRPATKVDVKQEVGEENFQNFVRYLQSLRPIPPVNQFPDIFFNWAMVNAPDVAQQGASAYASIILDPIGSAQQALMPYMQRPPAPPDWARGYDALVRDLSQAPQRAFEMRSSTTSSDVSRSWCSGRRSVLFGLWRGSESTERLSEFFAQSEIAVRASFGHVLSFQTNAGAWYGSSGLGTAYAKKGDPPWRSGSAITWDSTFGASGNIQRVTVNLLVADAMDISVTARTSYSQQDQQIIRGNSRFGLWPFYNGSGEYGITTNTQFGDQGETTLTTKSSPGVPVLIGVNVLPIGRFLGYTSAARSSSA</sequence>
<dbReference type="EMBL" id="LGUI01000002">
    <property type="protein sequence ID" value="PNE34684.1"/>
    <property type="molecule type" value="Genomic_DNA"/>
</dbReference>
<evidence type="ECO:0000313" key="4">
    <source>
        <dbReference type="Proteomes" id="UP000528608"/>
    </source>
</evidence>
<name>A0A2N8P0Z9_STREU</name>
<dbReference type="RefSeq" id="WP_102917790.1">
    <property type="nucleotide sequence ID" value="NZ_JACHJF010000021.1"/>
</dbReference>
<keyword evidence="3" id="KW-1185">Reference proteome</keyword>
<evidence type="ECO:0000313" key="3">
    <source>
        <dbReference type="Proteomes" id="UP000235945"/>
    </source>
</evidence>
<accession>A0A2N8P0Z9</accession>
<proteinExistence type="predicted"/>
<dbReference type="Proteomes" id="UP000235945">
    <property type="component" value="Unassembled WGS sequence"/>
</dbReference>
<reference evidence="2" key="1">
    <citation type="submission" date="2015-07" db="EMBL/GenBank/DDBJ databases">
        <authorList>
            <person name="Noorani M."/>
        </authorList>
    </citation>
    <scope>NUCLEOTIDE SEQUENCE [LARGE SCALE GENOMIC DNA]</scope>
    <source>
        <strain evidence="2">ATCC 27428</strain>
    </source>
</reference>
<protein>
    <submittedName>
        <fullName evidence="2">Uncharacterized protein</fullName>
    </submittedName>
</protein>
<gene>
    <name evidence="2" type="ORF">AF335_09200</name>
    <name evidence="1" type="ORF">FHS36_005288</name>
</gene>
<dbReference type="EMBL" id="JACHJF010000021">
    <property type="protein sequence ID" value="MBB5121819.1"/>
    <property type="molecule type" value="Genomic_DNA"/>
</dbReference>
<evidence type="ECO:0000313" key="1">
    <source>
        <dbReference type="EMBL" id="MBB5121819.1"/>
    </source>
</evidence>
<dbReference type="OrthoDB" id="3965454at2"/>
<reference evidence="1 4" key="3">
    <citation type="submission" date="2020-08" db="EMBL/GenBank/DDBJ databases">
        <title>Genomic Encyclopedia of Type Strains, Phase III (KMG-III): the genomes of soil and plant-associated and newly described type strains.</title>
        <authorList>
            <person name="Whitman W."/>
        </authorList>
    </citation>
    <scope>NUCLEOTIDE SEQUENCE [LARGE SCALE GENOMIC DNA]</scope>
    <source>
        <strain evidence="1 4">CECT 3259</strain>
    </source>
</reference>
<reference evidence="3" key="2">
    <citation type="submission" date="2015-07" db="EMBL/GenBank/DDBJ databases">
        <authorList>
            <person name="Graham D.E."/>
            <person name="Giannone R.J."/>
            <person name="Gulvik C.A."/>
            <person name="Hettich R.L."/>
            <person name="Klingeman D.M."/>
            <person name="Mahan K.M."/>
            <person name="Parry R.J."/>
            <person name="Spain J.C."/>
        </authorList>
    </citation>
    <scope>NUCLEOTIDE SEQUENCE [LARGE SCALE GENOMIC DNA]</scope>
    <source>
        <strain evidence="3">ATCC 27428</strain>
    </source>
</reference>